<feature type="domain" description="SAM" evidence="15">
    <location>
        <begin position="479"/>
        <end position="528"/>
    </location>
</feature>
<evidence type="ECO:0000256" key="5">
    <source>
        <dbReference type="ARBA" id="ARBA00010462"/>
    </source>
</evidence>
<dbReference type="GO" id="GO:0003729">
    <property type="term" value="F:mRNA binding"/>
    <property type="evidence" value="ECO:0007669"/>
    <property type="project" value="InterPro"/>
</dbReference>
<comment type="function">
    <text evidence="10">This protein is an auxiliary protein of DNA polymerase delta and is involved in the control of eukaryotic DNA replication by increasing the polymerase's processibility during elongation of the leading strand. Involved in DNA repair.</text>
</comment>
<evidence type="ECO:0000259" key="15">
    <source>
        <dbReference type="PROSITE" id="PS50105"/>
    </source>
</evidence>
<evidence type="ECO:0000256" key="11">
    <source>
        <dbReference type="ARBA" id="ARBA00054767"/>
    </source>
</evidence>
<dbReference type="OrthoDB" id="534348at2759"/>
<dbReference type="InterPro" id="IPR013761">
    <property type="entry name" value="SAM/pointed_sf"/>
</dbReference>
<comment type="subunit">
    <text evidence="9">Monomer. Binds to RNA.</text>
</comment>
<dbReference type="PROSITE" id="PS50105">
    <property type="entry name" value="SAM_DOMAIN"/>
    <property type="match status" value="1"/>
</dbReference>
<evidence type="ECO:0000256" key="14">
    <source>
        <dbReference type="SAM" id="MobiDB-lite"/>
    </source>
</evidence>
<dbReference type="NCBIfam" id="TIGR00590">
    <property type="entry name" value="pcna"/>
    <property type="match status" value="1"/>
</dbReference>
<feature type="region of interest" description="Disordered" evidence="14">
    <location>
        <begin position="228"/>
        <end position="248"/>
    </location>
</feature>
<evidence type="ECO:0000313" key="17">
    <source>
        <dbReference type="Proteomes" id="UP000186594"/>
    </source>
</evidence>
<dbReference type="AlphaFoldDB" id="A0A1U7LMX6"/>
<dbReference type="FunFam" id="3.70.10.10:FF:000001">
    <property type="entry name" value="Proliferating cell nuclear antigen"/>
    <property type="match status" value="1"/>
</dbReference>
<dbReference type="GO" id="GO:0070987">
    <property type="term" value="P:error-free translesion synthesis"/>
    <property type="evidence" value="ECO:0007669"/>
    <property type="project" value="UniProtKB-ARBA"/>
</dbReference>
<dbReference type="GO" id="GO:0043488">
    <property type="term" value="P:regulation of mRNA stability"/>
    <property type="evidence" value="ECO:0007669"/>
    <property type="project" value="InterPro"/>
</dbReference>
<dbReference type="FunFam" id="3.10.150.10:FF:000006">
    <property type="entry name" value="Proliferating cell nuclear antigen"/>
    <property type="match status" value="1"/>
</dbReference>
<evidence type="ECO:0000256" key="2">
    <source>
        <dbReference type="ARBA" id="ARBA00004201"/>
    </source>
</evidence>
<comment type="function">
    <text evidence="12">This protein is an auxiliary protein of DNA polymerase delta and is involved in the control of eukaryotic DNA replication by increasing the polymerase's processivity during elongation of the leading strand.</text>
</comment>
<organism evidence="16 17">
    <name type="scientific">Neolecta irregularis (strain DAH-3)</name>
    <dbReference type="NCBI Taxonomy" id="1198029"/>
    <lineage>
        <taxon>Eukaryota</taxon>
        <taxon>Fungi</taxon>
        <taxon>Dikarya</taxon>
        <taxon>Ascomycota</taxon>
        <taxon>Taphrinomycotina</taxon>
        <taxon>Neolectales</taxon>
        <taxon>Neolectaceae</taxon>
        <taxon>Neolecta</taxon>
    </lineage>
</organism>
<dbReference type="STRING" id="1198029.A0A1U7LMX6"/>
<feature type="region of interest" description="Disordered" evidence="14">
    <location>
        <begin position="448"/>
        <end position="468"/>
    </location>
</feature>
<dbReference type="PANTHER" id="PTHR11352">
    <property type="entry name" value="PROLIFERATING CELL NUCLEAR ANTIGEN"/>
    <property type="match status" value="1"/>
</dbReference>
<comment type="caution">
    <text evidence="16">The sequence shown here is derived from an EMBL/GenBank/DDBJ whole genome shotgun (WGS) entry which is preliminary data.</text>
</comment>
<evidence type="ECO:0000256" key="8">
    <source>
        <dbReference type="ARBA" id="ARBA00023242"/>
    </source>
</evidence>
<evidence type="ECO:0000256" key="3">
    <source>
        <dbReference type="ARBA" id="ARBA00004514"/>
    </source>
</evidence>
<feature type="compositionally biased region" description="Polar residues" evidence="14">
    <location>
        <begin position="14"/>
        <end position="27"/>
    </location>
</feature>
<dbReference type="Gene3D" id="1.10.150.50">
    <property type="entry name" value="Transcription Factor, Ets-1"/>
    <property type="match status" value="1"/>
</dbReference>
<dbReference type="GO" id="GO:0006272">
    <property type="term" value="P:leading strand elongation"/>
    <property type="evidence" value="ECO:0007669"/>
    <property type="project" value="TreeGrafter"/>
</dbReference>
<dbReference type="CDD" id="cd09556">
    <property type="entry name" value="SAM_VTS1_fungal"/>
    <property type="match status" value="1"/>
</dbReference>
<keyword evidence="7 13" id="KW-0238">DNA-binding</keyword>
<dbReference type="GO" id="GO:0003677">
    <property type="term" value="F:DNA binding"/>
    <property type="evidence" value="ECO:0007669"/>
    <property type="project" value="UniProtKB-KW"/>
</dbReference>
<dbReference type="InterPro" id="IPR037635">
    <property type="entry name" value="VTS1_SAM"/>
</dbReference>
<dbReference type="PANTHER" id="PTHR11352:SF0">
    <property type="entry name" value="PROLIFERATING CELL NUCLEAR ANTIGEN"/>
    <property type="match status" value="1"/>
</dbReference>
<dbReference type="InterPro" id="IPR022649">
    <property type="entry name" value="Pr_cel_nuc_antig_C"/>
</dbReference>
<dbReference type="Pfam" id="PF02747">
    <property type="entry name" value="PCNA_C"/>
    <property type="match status" value="1"/>
</dbReference>
<evidence type="ECO:0000313" key="16">
    <source>
        <dbReference type="EMBL" id="OLL23933.1"/>
    </source>
</evidence>
<evidence type="ECO:0000256" key="12">
    <source>
        <dbReference type="RuleBase" id="RU000641"/>
    </source>
</evidence>
<keyword evidence="6 13" id="KW-0235">DNA replication</keyword>
<proteinExistence type="inferred from homology"/>
<dbReference type="SUPFAM" id="SSF47769">
    <property type="entry name" value="SAM/Pointed domain"/>
    <property type="match status" value="1"/>
</dbReference>
<comment type="similarity">
    <text evidence="4">Belongs to the VTS1 family.</text>
</comment>
<evidence type="ECO:0000256" key="10">
    <source>
        <dbReference type="ARBA" id="ARBA00054163"/>
    </source>
</evidence>
<dbReference type="SUPFAM" id="SSF55979">
    <property type="entry name" value="DNA clamp"/>
    <property type="match status" value="2"/>
</dbReference>
<evidence type="ECO:0000256" key="6">
    <source>
        <dbReference type="ARBA" id="ARBA00022705"/>
    </source>
</evidence>
<feature type="region of interest" description="Disordered" evidence="14">
    <location>
        <begin position="170"/>
        <end position="198"/>
    </location>
</feature>
<dbReference type="GO" id="GO:0006273">
    <property type="term" value="P:lagging strand elongation"/>
    <property type="evidence" value="ECO:0007669"/>
    <property type="project" value="UniProtKB-ARBA"/>
</dbReference>
<dbReference type="GO" id="GO:0043626">
    <property type="term" value="C:PCNA complex"/>
    <property type="evidence" value="ECO:0007669"/>
    <property type="project" value="UniProtKB-ARBA"/>
</dbReference>
<evidence type="ECO:0000256" key="4">
    <source>
        <dbReference type="ARBA" id="ARBA00007325"/>
    </source>
</evidence>
<dbReference type="GO" id="GO:0000932">
    <property type="term" value="C:P-body"/>
    <property type="evidence" value="ECO:0007669"/>
    <property type="project" value="UniProtKB-SubCell"/>
</dbReference>
<keyword evidence="8 12" id="KW-0539">Nucleus</keyword>
<dbReference type="Pfam" id="PF25479">
    <property type="entry name" value="Vts1"/>
    <property type="match status" value="1"/>
</dbReference>
<dbReference type="PROSITE" id="PS01251">
    <property type="entry name" value="PCNA_1"/>
    <property type="match status" value="1"/>
</dbReference>
<dbReference type="InterPro" id="IPR001660">
    <property type="entry name" value="SAM"/>
</dbReference>
<dbReference type="Proteomes" id="UP000186594">
    <property type="component" value="Unassembled WGS sequence"/>
</dbReference>
<evidence type="ECO:0000256" key="1">
    <source>
        <dbReference type="ARBA" id="ARBA00004123"/>
    </source>
</evidence>
<dbReference type="Pfam" id="PF00705">
    <property type="entry name" value="PCNA_N"/>
    <property type="match status" value="1"/>
</dbReference>
<evidence type="ECO:0000256" key="13">
    <source>
        <dbReference type="RuleBase" id="RU003671"/>
    </source>
</evidence>
<dbReference type="GO" id="GO:0005829">
    <property type="term" value="C:cytosol"/>
    <property type="evidence" value="ECO:0007669"/>
    <property type="project" value="UniProtKB-SubCell"/>
</dbReference>
<dbReference type="CDD" id="cd00577">
    <property type="entry name" value="PCNA"/>
    <property type="match status" value="1"/>
</dbReference>
<comment type="subcellular location">
    <subcellularLocation>
        <location evidence="2">Cytoplasm</location>
        <location evidence="2">P-body</location>
    </subcellularLocation>
    <subcellularLocation>
        <location evidence="3">Cytoplasm</location>
        <location evidence="3">Cytosol</location>
    </subcellularLocation>
    <subcellularLocation>
        <location evidence="1 12">Nucleus</location>
    </subcellularLocation>
</comment>
<dbReference type="InterPro" id="IPR000730">
    <property type="entry name" value="Pr_cel_nuc_antig"/>
</dbReference>
<dbReference type="InterPro" id="IPR046938">
    <property type="entry name" value="DNA_clamp_sf"/>
</dbReference>
<dbReference type="Pfam" id="PF07647">
    <property type="entry name" value="SAM_2"/>
    <property type="match status" value="1"/>
</dbReference>
<dbReference type="GO" id="GO:0006298">
    <property type="term" value="P:mismatch repair"/>
    <property type="evidence" value="ECO:0007669"/>
    <property type="project" value="TreeGrafter"/>
</dbReference>
<comment type="function">
    <text evidence="11">RNA-binding protein involved in post-transcriptional regulation through transcript degradation.</text>
</comment>
<dbReference type="EMBL" id="LXFE01001087">
    <property type="protein sequence ID" value="OLL23933.1"/>
    <property type="molecule type" value="Genomic_DNA"/>
</dbReference>
<dbReference type="GO" id="GO:0006275">
    <property type="term" value="P:regulation of DNA replication"/>
    <property type="evidence" value="ECO:0007669"/>
    <property type="project" value="InterPro"/>
</dbReference>
<feature type="region of interest" description="Disordered" evidence="14">
    <location>
        <begin position="1"/>
        <end position="36"/>
    </location>
</feature>
<evidence type="ECO:0000256" key="7">
    <source>
        <dbReference type="ARBA" id="ARBA00023125"/>
    </source>
</evidence>
<evidence type="ECO:0000256" key="9">
    <source>
        <dbReference type="ARBA" id="ARBA00024046"/>
    </source>
</evidence>
<dbReference type="PRINTS" id="PR00339">
    <property type="entry name" value="PCNACYCLIN"/>
</dbReference>
<accession>A0A1U7LMX6</accession>
<dbReference type="InterPro" id="IPR022648">
    <property type="entry name" value="Pr_cel_nuc_antig_N"/>
</dbReference>
<sequence>MAANLPAAEPAFSSPPTAISSGANSTLRPPRAQGHLSSRTACDIYSPLGGSRHRPTSEVFAQAPFKANTPEADVMDKFLQELTRFEATLEEMAAASLDQNFKEELSAIEQWFRVLSEAERTAALYSLLQQTSQVQIRFFITVLQQMAKSDPMGAILSPANFERDAMQTHLSQAMSQASTDHKTPPARPPPSPAFMRGPGLDPDTISQMFPDAAAALEKQRARLKANGGMFGDAANPRQSPNMARDLPASPKVWSVPLDPTRPKSADIQQWHPPQSATFPPRHGYDTEPSPFTQPGASWASMVNTPMVPMFGTSLNNSPHPTDFANATSTKLAAWSTGGTPQQRVVLESDVKKFRRGKSPITTPNPHGHGNGNYTSSPTMVMYDENGNFVQVGSQYAQVSTPLRKPSPGTSSPFQPSYGGAPGWCMPSLSSPQPNAYLVASPVLEGYLSDQSSSGGRRNANRRGSTKTIEDPTDVNLLADIPAWLRSLRLHKYTDIFKDMNWKDLVQLTDTDLENKGVAALGARRKMLKVNLQFSIWLLIYILVSPSRGLSCSYPTHFANMLEARLPQAQILKKVLDAVKGVFNYCQRLYQLPLELVSDCNFDCNDDGLSLQAMDNSHVALVAMKLGAEGFEPYRCDRNIALGINLNSLSKVLKCAANEDIVTLKAEDTPDSLNLVFEAQNNDRISEYDVKLMDIDQEHLGIPDTDYDATIELQSTEFQRICRDLLALSESVTIDATKEGIKFSCNGDIGNGAITLRQHQNVATPEQDTTIELTQPVNLTFSLKYLVNFTKATPLATRVSLKMSSEVPLLVEYKMDGGYLQVLSPNLY</sequence>
<name>A0A1U7LMX6_NEOID</name>
<dbReference type="Gene3D" id="3.10.150.10">
    <property type="entry name" value="DNA Polymerase III, subunit A, domain 2"/>
    <property type="match status" value="2"/>
</dbReference>
<dbReference type="GO" id="GO:0030337">
    <property type="term" value="F:DNA polymerase processivity factor activity"/>
    <property type="evidence" value="ECO:0007669"/>
    <property type="project" value="InterPro"/>
</dbReference>
<keyword evidence="17" id="KW-1185">Reference proteome</keyword>
<comment type="similarity">
    <text evidence="5 13">Belongs to the PCNA family.</text>
</comment>
<reference evidence="16 17" key="1">
    <citation type="submission" date="2016-04" db="EMBL/GenBank/DDBJ databases">
        <title>Evolutionary innovation and constraint leading to complex multicellularity in the Ascomycota.</title>
        <authorList>
            <person name="Cisse O."/>
            <person name="Nguyen A."/>
            <person name="Hewitt D.A."/>
            <person name="Jedd G."/>
            <person name="Stajich J.E."/>
        </authorList>
    </citation>
    <scope>NUCLEOTIDE SEQUENCE [LARGE SCALE GENOMIC DNA]</scope>
    <source>
        <strain evidence="16 17">DAH-3</strain>
    </source>
</reference>
<gene>
    <name evidence="16" type="ORF">NEOLI_003133</name>
</gene>
<dbReference type="HAMAP" id="MF_00317">
    <property type="entry name" value="DNApol_clamp_arch"/>
    <property type="match status" value="1"/>
</dbReference>
<dbReference type="InterPro" id="IPR057327">
    <property type="entry name" value="Vts1_dom"/>
</dbReference>
<dbReference type="PROSITE" id="PS00293">
    <property type="entry name" value="PCNA_2"/>
    <property type="match status" value="1"/>
</dbReference>
<dbReference type="FunFam" id="3.10.150.10:FF:000008">
    <property type="entry name" value="Proliferating cell nuclear antigen"/>
    <property type="match status" value="1"/>
</dbReference>
<dbReference type="InterPro" id="IPR022659">
    <property type="entry name" value="Pr_cel_nuc_antig_CS"/>
</dbReference>
<dbReference type="SMART" id="SM00454">
    <property type="entry name" value="SAM"/>
    <property type="match status" value="1"/>
</dbReference>
<protein>
    <recommendedName>
        <fullName evidence="12">DNA sliding clamp PCNA</fullName>
    </recommendedName>
</protein>